<dbReference type="AlphaFoldDB" id="A0A8C9XJZ7"/>
<dbReference type="GeneTree" id="ENSGT01010000229779"/>
<dbReference type="Proteomes" id="UP000694568">
    <property type="component" value="Unplaced"/>
</dbReference>
<evidence type="ECO:0000313" key="1">
    <source>
        <dbReference type="Ensembl" id="ENSSLUP00000011975.1"/>
    </source>
</evidence>
<accession>A0A8C9XJZ7</accession>
<protein>
    <submittedName>
        <fullName evidence="1">Uncharacterized protein</fullName>
    </submittedName>
</protein>
<reference evidence="1" key="1">
    <citation type="submission" date="2025-08" db="UniProtKB">
        <authorList>
            <consortium name="Ensembl"/>
        </authorList>
    </citation>
    <scope>IDENTIFICATION</scope>
</reference>
<evidence type="ECO:0000313" key="2">
    <source>
        <dbReference type="Proteomes" id="UP000694568"/>
    </source>
</evidence>
<sequence>MYGRLNLARCSKQPNYWVKPWLSLPRVLHCILHPSQAPESFLLVLPQCHLHLPLHPGLGCLPTAI</sequence>
<name>A0A8C9XJZ7_SANLU</name>
<dbReference type="Ensembl" id="ENSSLUT00000012384.1">
    <property type="protein sequence ID" value="ENSSLUP00000011975.1"/>
    <property type="gene ID" value="ENSSLUG00000005701.1"/>
</dbReference>
<reference evidence="1" key="2">
    <citation type="submission" date="2025-09" db="UniProtKB">
        <authorList>
            <consortium name="Ensembl"/>
        </authorList>
    </citation>
    <scope>IDENTIFICATION</scope>
</reference>
<proteinExistence type="predicted"/>
<organism evidence="1 2">
    <name type="scientific">Sander lucioperca</name>
    <name type="common">Pike-perch</name>
    <name type="synonym">Perca lucioperca</name>
    <dbReference type="NCBI Taxonomy" id="283035"/>
    <lineage>
        <taxon>Eukaryota</taxon>
        <taxon>Metazoa</taxon>
        <taxon>Chordata</taxon>
        <taxon>Craniata</taxon>
        <taxon>Vertebrata</taxon>
        <taxon>Euteleostomi</taxon>
        <taxon>Actinopterygii</taxon>
        <taxon>Neopterygii</taxon>
        <taxon>Teleostei</taxon>
        <taxon>Neoteleostei</taxon>
        <taxon>Acanthomorphata</taxon>
        <taxon>Eupercaria</taxon>
        <taxon>Perciformes</taxon>
        <taxon>Percoidei</taxon>
        <taxon>Percidae</taxon>
        <taxon>Luciopercinae</taxon>
        <taxon>Sander</taxon>
    </lineage>
</organism>
<keyword evidence="2" id="KW-1185">Reference proteome</keyword>